<comment type="similarity">
    <text evidence="4">Belongs to the MsrA Met sulfoxide reductase family.</text>
</comment>
<comment type="function">
    <text evidence="4">Has an important function as a repair enzyme for proteins that have been inactivated by oxidation. Catalyzes the reversible oxidation-reduction of methionine sulfoxide in proteins to methionine.</text>
</comment>
<dbReference type="PANTHER" id="PTHR43774:SF1">
    <property type="entry name" value="PEPTIDE METHIONINE SULFOXIDE REDUCTASE MSRA 2"/>
    <property type="match status" value="1"/>
</dbReference>
<dbReference type="InterPro" id="IPR036509">
    <property type="entry name" value="Met_Sox_Rdtase_MsrA_sf"/>
</dbReference>
<dbReference type="PANTHER" id="PTHR43774">
    <property type="entry name" value="PEPTIDE METHIONINE SULFOXIDE REDUCTASE"/>
    <property type="match status" value="1"/>
</dbReference>
<evidence type="ECO:0000256" key="2">
    <source>
        <dbReference type="ARBA" id="ARBA00047806"/>
    </source>
</evidence>
<dbReference type="SUPFAM" id="SSF55068">
    <property type="entry name" value="Peptide methionine sulfoxide reductase"/>
    <property type="match status" value="1"/>
</dbReference>
<dbReference type="EC" id="1.8.4.11" evidence="4"/>
<accession>A0A7L5A1L8</accession>
<dbReference type="Pfam" id="PF01625">
    <property type="entry name" value="PMSR"/>
    <property type="match status" value="1"/>
</dbReference>
<keyword evidence="1 4" id="KW-0560">Oxidoreductase</keyword>
<proteinExistence type="inferred from homology"/>
<evidence type="ECO:0000256" key="4">
    <source>
        <dbReference type="HAMAP-Rule" id="MF_01401"/>
    </source>
</evidence>
<keyword evidence="6" id="KW-1185">Reference proteome</keyword>
<comment type="caution">
    <text evidence="5">The sequence shown here is derived from an EMBL/GenBank/DDBJ whole genome shotgun (WGS) entry which is preliminary data.</text>
</comment>
<organism evidence="5 6">
    <name type="scientific">Hymenobacter busanensis</name>
    <dbReference type="NCBI Taxonomy" id="2607656"/>
    <lineage>
        <taxon>Bacteria</taxon>
        <taxon>Pseudomonadati</taxon>
        <taxon>Bacteroidota</taxon>
        <taxon>Cytophagia</taxon>
        <taxon>Cytophagales</taxon>
        <taxon>Hymenobacteraceae</taxon>
        <taxon>Hymenobacter</taxon>
    </lineage>
</organism>
<evidence type="ECO:0000256" key="1">
    <source>
        <dbReference type="ARBA" id="ARBA00023002"/>
    </source>
</evidence>
<dbReference type="Proteomes" id="UP000326380">
    <property type="component" value="Unassembled WGS sequence"/>
</dbReference>
<dbReference type="HAMAP" id="MF_01401">
    <property type="entry name" value="MsrA"/>
    <property type="match status" value="1"/>
</dbReference>
<dbReference type="EMBL" id="VTWU01000003">
    <property type="protein sequence ID" value="KAA9333522.1"/>
    <property type="molecule type" value="Genomic_DNA"/>
</dbReference>
<dbReference type="AlphaFoldDB" id="A0A7L5A1L8"/>
<name>A0A7L5A1L8_9BACT</name>
<evidence type="ECO:0000256" key="3">
    <source>
        <dbReference type="ARBA" id="ARBA00048782"/>
    </source>
</evidence>
<comment type="catalytic activity">
    <reaction evidence="2 4">
        <text>L-methionyl-[protein] + [thioredoxin]-disulfide + H2O = L-methionyl-(S)-S-oxide-[protein] + [thioredoxin]-dithiol</text>
        <dbReference type="Rhea" id="RHEA:14217"/>
        <dbReference type="Rhea" id="RHEA-COMP:10698"/>
        <dbReference type="Rhea" id="RHEA-COMP:10700"/>
        <dbReference type="Rhea" id="RHEA-COMP:12313"/>
        <dbReference type="Rhea" id="RHEA-COMP:12315"/>
        <dbReference type="ChEBI" id="CHEBI:15377"/>
        <dbReference type="ChEBI" id="CHEBI:16044"/>
        <dbReference type="ChEBI" id="CHEBI:29950"/>
        <dbReference type="ChEBI" id="CHEBI:44120"/>
        <dbReference type="ChEBI" id="CHEBI:50058"/>
        <dbReference type="EC" id="1.8.4.11"/>
    </reaction>
</comment>
<dbReference type="NCBIfam" id="TIGR00401">
    <property type="entry name" value="msrA"/>
    <property type="match status" value="1"/>
</dbReference>
<comment type="catalytic activity">
    <reaction evidence="3 4">
        <text>[thioredoxin]-disulfide + L-methionine + H2O = L-methionine (S)-S-oxide + [thioredoxin]-dithiol</text>
        <dbReference type="Rhea" id="RHEA:19993"/>
        <dbReference type="Rhea" id="RHEA-COMP:10698"/>
        <dbReference type="Rhea" id="RHEA-COMP:10700"/>
        <dbReference type="ChEBI" id="CHEBI:15377"/>
        <dbReference type="ChEBI" id="CHEBI:29950"/>
        <dbReference type="ChEBI" id="CHEBI:50058"/>
        <dbReference type="ChEBI" id="CHEBI:57844"/>
        <dbReference type="ChEBI" id="CHEBI:58772"/>
        <dbReference type="EC" id="1.8.4.11"/>
    </reaction>
</comment>
<sequence length="215" mass="23762">MGAASCDAGSGNPVTAALAQADGRDHSFATLPKQQPGEAVATFASGCFWCTEHVYESLKGVRTVISGHAGGTTVSPTYEQVYGGGTGHAEAVQVYYDPKVISYATLLRVFFVQHDPTTLNRQGPDAGDEYRSIAFYRTPQEKQQIEAEIKRVNASHRYPNPVVTQVVPFKVFYPAERYHQDYFHNNPNDPYVRNVSTPRFNKFAKEFPQLLKPGA</sequence>
<dbReference type="GO" id="GO:0008113">
    <property type="term" value="F:peptide-methionine (S)-S-oxide reductase activity"/>
    <property type="evidence" value="ECO:0007669"/>
    <property type="project" value="UniProtKB-UniRule"/>
</dbReference>
<feature type="active site" evidence="4">
    <location>
        <position position="47"/>
    </location>
</feature>
<evidence type="ECO:0000313" key="6">
    <source>
        <dbReference type="Proteomes" id="UP000326380"/>
    </source>
</evidence>
<dbReference type="Gene3D" id="3.30.1060.10">
    <property type="entry name" value="Peptide methionine sulphoxide reductase MsrA"/>
    <property type="match status" value="1"/>
</dbReference>
<protein>
    <recommendedName>
        <fullName evidence="4">Peptide methionine sulfoxide reductase MsrA</fullName>
        <shortName evidence="4">Protein-methionine-S-oxide reductase</shortName>
        <ecNumber evidence="4">1.8.4.11</ecNumber>
    </recommendedName>
    <alternativeName>
        <fullName evidence="4">Peptide-methionine (S)-S-oxide reductase</fullName>
        <shortName evidence="4">Peptide Met(O) reductase</shortName>
    </alternativeName>
</protein>
<evidence type="ECO:0000313" key="5">
    <source>
        <dbReference type="EMBL" id="KAA9333522.1"/>
    </source>
</evidence>
<gene>
    <name evidence="4 5" type="primary">msrA</name>
    <name evidence="5" type="ORF">F0P96_10835</name>
</gene>
<reference evidence="5 6" key="1">
    <citation type="submission" date="2019-09" db="EMBL/GenBank/DDBJ databases">
        <title>Genome sequence of Hymenobacter sp. M3.</title>
        <authorList>
            <person name="Srinivasan S."/>
        </authorList>
    </citation>
    <scope>NUCLEOTIDE SEQUENCE [LARGE SCALE GENOMIC DNA]</scope>
    <source>
        <strain evidence="5 6">M3</strain>
    </source>
</reference>
<dbReference type="InterPro" id="IPR002569">
    <property type="entry name" value="Met_Sox_Rdtase_MsrA_dom"/>
</dbReference>